<sequence>MFLPSQTIHGPIRGEALEPHCRTGSSTVLFELHQVSVWSSLLYSCFNI</sequence>
<proteinExistence type="predicted"/>
<name>A0A0E9XB70_ANGAN</name>
<organism evidence="1">
    <name type="scientific">Anguilla anguilla</name>
    <name type="common">European freshwater eel</name>
    <name type="synonym">Muraena anguilla</name>
    <dbReference type="NCBI Taxonomy" id="7936"/>
    <lineage>
        <taxon>Eukaryota</taxon>
        <taxon>Metazoa</taxon>
        <taxon>Chordata</taxon>
        <taxon>Craniata</taxon>
        <taxon>Vertebrata</taxon>
        <taxon>Euteleostomi</taxon>
        <taxon>Actinopterygii</taxon>
        <taxon>Neopterygii</taxon>
        <taxon>Teleostei</taxon>
        <taxon>Anguilliformes</taxon>
        <taxon>Anguillidae</taxon>
        <taxon>Anguilla</taxon>
    </lineage>
</organism>
<reference evidence="1" key="2">
    <citation type="journal article" date="2015" name="Fish Shellfish Immunol.">
        <title>Early steps in the European eel (Anguilla anguilla)-Vibrio vulnificus interaction in the gills: Role of the RtxA13 toxin.</title>
        <authorList>
            <person name="Callol A."/>
            <person name="Pajuelo D."/>
            <person name="Ebbesson L."/>
            <person name="Teles M."/>
            <person name="MacKenzie S."/>
            <person name="Amaro C."/>
        </authorList>
    </citation>
    <scope>NUCLEOTIDE SEQUENCE</scope>
</reference>
<dbReference type="AlphaFoldDB" id="A0A0E9XB70"/>
<evidence type="ECO:0000313" key="1">
    <source>
        <dbReference type="EMBL" id="JAH99701.1"/>
    </source>
</evidence>
<protein>
    <submittedName>
        <fullName evidence="1">Uncharacterized protein</fullName>
    </submittedName>
</protein>
<accession>A0A0E9XB70</accession>
<dbReference type="EMBL" id="GBXM01008876">
    <property type="protein sequence ID" value="JAH99701.1"/>
    <property type="molecule type" value="Transcribed_RNA"/>
</dbReference>
<reference evidence="1" key="1">
    <citation type="submission" date="2014-11" db="EMBL/GenBank/DDBJ databases">
        <authorList>
            <person name="Amaro Gonzalez C."/>
        </authorList>
    </citation>
    <scope>NUCLEOTIDE SEQUENCE</scope>
</reference>